<reference evidence="16" key="1">
    <citation type="submission" date="2022-11" db="UniProtKB">
        <authorList>
            <consortium name="WormBaseParasite"/>
        </authorList>
    </citation>
    <scope>IDENTIFICATION</scope>
</reference>
<dbReference type="InterPro" id="IPR000536">
    <property type="entry name" value="Nucl_hrmn_rcpt_lig-bd"/>
</dbReference>
<dbReference type="PROSITE" id="PS51030">
    <property type="entry name" value="NUCLEAR_REC_DBD_2"/>
    <property type="match status" value="1"/>
</dbReference>
<evidence type="ECO:0000256" key="5">
    <source>
        <dbReference type="ARBA" id="ARBA00022833"/>
    </source>
</evidence>
<dbReference type="AlphaFoldDB" id="A0A915AZJ5"/>
<dbReference type="InterPro" id="IPR001628">
    <property type="entry name" value="Znf_hrmn_rcpt"/>
</dbReference>
<dbReference type="PROSITE" id="PS00031">
    <property type="entry name" value="NUCLEAR_REC_DBD_1"/>
    <property type="match status" value="1"/>
</dbReference>
<dbReference type="InterPro" id="IPR001723">
    <property type="entry name" value="Nuclear_hrmn_rcpt"/>
</dbReference>
<dbReference type="SUPFAM" id="SSF48508">
    <property type="entry name" value="Nuclear receptor ligand-binding domain"/>
    <property type="match status" value="1"/>
</dbReference>
<dbReference type="CDD" id="cd06960">
    <property type="entry name" value="NR_DBD_HNF4A"/>
    <property type="match status" value="1"/>
</dbReference>
<dbReference type="InterPro" id="IPR035500">
    <property type="entry name" value="NHR-like_dom_sf"/>
</dbReference>
<evidence type="ECO:0000259" key="13">
    <source>
        <dbReference type="PROSITE" id="PS51030"/>
    </source>
</evidence>
<dbReference type="InterPro" id="IPR013088">
    <property type="entry name" value="Znf_NHR/GATA"/>
</dbReference>
<feature type="region of interest" description="Disordered" evidence="12">
    <location>
        <begin position="131"/>
        <end position="187"/>
    </location>
</feature>
<dbReference type="PRINTS" id="PR00047">
    <property type="entry name" value="STROIDFINGER"/>
</dbReference>
<feature type="compositionally biased region" description="Basic residues" evidence="12">
    <location>
        <begin position="139"/>
        <end position="148"/>
    </location>
</feature>
<dbReference type="WBParaSite" id="PgR021_g043_t02">
    <property type="protein sequence ID" value="PgR021_g043_t02"/>
    <property type="gene ID" value="PgR021_g043"/>
</dbReference>
<evidence type="ECO:0000256" key="1">
    <source>
        <dbReference type="ARBA" id="ARBA00004123"/>
    </source>
</evidence>
<dbReference type="SUPFAM" id="SSF57716">
    <property type="entry name" value="Glucocorticoid receptor-like (DNA-binding domain)"/>
    <property type="match status" value="1"/>
</dbReference>
<keyword evidence="3 11" id="KW-0479">Metal-binding</keyword>
<dbReference type="InterPro" id="IPR050274">
    <property type="entry name" value="Nuclear_hormone_rcpt_NR2"/>
</dbReference>
<evidence type="ECO:0000256" key="2">
    <source>
        <dbReference type="ARBA" id="ARBA00005993"/>
    </source>
</evidence>
<evidence type="ECO:0000256" key="11">
    <source>
        <dbReference type="RuleBase" id="RU004334"/>
    </source>
</evidence>
<dbReference type="GO" id="GO:0003700">
    <property type="term" value="F:DNA-binding transcription factor activity"/>
    <property type="evidence" value="ECO:0007669"/>
    <property type="project" value="InterPro"/>
</dbReference>
<sequence>MNFIRSLEVFFLFSGRRTLIFCLVNSYPQSVLLTRAFSSMDTSNCSSTTLQTTAEATDLCVVCGDKAIGKHYGAVACNGCKGFFRRSVWQNLQYTCRFNQQCNIDKDHRNACRYCRFQKCLADGMKPEAIQNERDRIGSTKRSRKRSLPAHLQPTSTSGDAVSDSDDGPSPTRMERRSEEDATTTASRRLVEMIVDIESRLQGNQNINNILRTEEQENNSRQRSVSTMIGWANMLHPLPELPFTDKVLLLKHCSTAFSLLHTVQRSLCSPHIVLPNDTYLSLTSLHSSDLVSAISRILDELLSPLRRINVEKAELASLKSLVLLHPDVTGLSANSRDKLREARDGLLRALFNYLSQIFAPADASVRLSNLLMIVPALFSVSQSLAENSQLGAIFGLSDHMPTTNSIETEDIKDSANALLYKENLLLSKSALLAGLVASQAISTYTPLPSVQTSPVATLANLPAVTLPLLGSNPSFPLPMKMFMT</sequence>
<dbReference type="Pfam" id="PF00105">
    <property type="entry name" value="zf-C4"/>
    <property type="match status" value="1"/>
</dbReference>
<dbReference type="PROSITE" id="PS51843">
    <property type="entry name" value="NR_LBD"/>
    <property type="match status" value="1"/>
</dbReference>
<dbReference type="Pfam" id="PF00104">
    <property type="entry name" value="Hormone_recep"/>
    <property type="match status" value="1"/>
</dbReference>
<evidence type="ECO:0000256" key="12">
    <source>
        <dbReference type="SAM" id="MobiDB-lite"/>
    </source>
</evidence>
<dbReference type="GO" id="GO:0005634">
    <property type="term" value="C:nucleus"/>
    <property type="evidence" value="ECO:0007669"/>
    <property type="project" value="UniProtKB-SubCell"/>
</dbReference>
<keyword evidence="15" id="KW-1185">Reference proteome</keyword>
<dbReference type="GO" id="GO:0000978">
    <property type="term" value="F:RNA polymerase II cis-regulatory region sequence-specific DNA binding"/>
    <property type="evidence" value="ECO:0007669"/>
    <property type="project" value="InterPro"/>
</dbReference>
<dbReference type="Gene3D" id="1.10.565.10">
    <property type="entry name" value="Retinoid X Receptor"/>
    <property type="match status" value="1"/>
</dbReference>
<evidence type="ECO:0000256" key="3">
    <source>
        <dbReference type="ARBA" id="ARBA00022723"/>
    </source>
</evidence>
<dbReference type="SMART" id="SM00430">
    <property type="entry name" value="HOLI"/>
    <property type="match status" value="1"/>
</dbReference>
<keyword evidence="9 11" id="KW-0675">Receptor</keyword>
<dbReference type="Proteomes" id="UP000887569">
    <property type="component" value="Unplaced"/>
</dbReference>
<dbReference type="InterPro" id="IPR049636">
    <property type="entry name" value="HNF4-like_DBD"/>
</dbReference>
<keyword evidence="8 11" id="KW-0804">Transcription</keyword>
<evidence type="ECO:0000256" key="6">
    <source>
        <dbReference type="ARBA" id="ARBA00023015"/>
    </source>
</evidence>
<keyword evidence="5 11" id="KW-0862">Zinc</keyword>
<keyword evidence="10 11" id="KW-0539">Nucleus</keyword>
<evidence type="ECO:0000256" key="9">
    <source>
        <dbReference type="ARBA" id="ARBA00023170"/>
    </source>
</evidence>
<dbReference type="SMART" id="SM00399">
    <property type="entry name" value="ZnF_C4"/>
    <property type="match status" value="1"/>
</dbReference>
<dbReference type="Gene3D" id="3.30.50.10">
    <property type="entry name" value="Erythroid Transcription Factor GATA-1, subunit A"/>
    <property type="match status" value="1"/>
</dbReference>
<protein>
    <submittedName>
        <fullName evidence="16">Nuclear hormone receptor family member nhr-14</fullName>
    </submittedName>
</protein>
<evidence type="ECO:0000256" key="7">
    <source>
        <dbReference type="ARBA" id="ARBA00023125"/>
    </source>
</evidence>
<organism evidence="15 16">
    <name type="scientific">Parascaris univalens</name>
    <name type="common">Nematode worm</name>
    <dbReference type="NCBI Taxonomy" id="6257"/>
    <lineage>
        <taxon>Eukaryota</taxon>
        <taxon>Metazoa</taxon>
        <taxon>Ecdysozoa</taxon>
        <taxon>Nematoda</taxon>
        <taxon>Chromadorea</taxon>
        <taxon>Rhabditida</taxon>
        <taxon>Spirurina</taxon>
        <taxon>Ascaridomorpha</taxon>
        <taxon>Ascaridoidea</taxon>
        <taxon>Ascarididae</taxon>
        <taxon>Parascaris</taxon>
    </lineage>
</organism>
<dbReference type="PANTHER" id="PTHR24083">
    <property type="entry name" value="NUCLEAR HORMONE RECEPTOR"/>
    <property type="match status" value="1"/>
</dbReference>
<dbReference type="CDD" id="cd06157">
    <property type="entry name" value="NR_LBD"/>
    <property type="match status" value="1"/>
</dbReference>
<evidence type="ECO:0000313" key="16">
    <source>
        <dbReference type="WBParaSite" id="PgR021_g043_t02"/>
    </source>
</evidence>
<comment type="similarity">
    <text evidence="2 11">Belongs to the nuclear hormone receptor family.</text>
</comment>
<feature type="domain" description="Nuclear receptor" evidence="13">
    <location>
        <begin position="57"/>
        <end position="132"/>
    </location>
</feature>
<evidence type="ECO:0000256" key="10">
    <source>
        <dbReference type="ARBA" id="ARBA00023242"/>
    </source>
</evidence>
<dbReference type="PRINTS" id="PR00398">
    <property type="entry name" value="STRDHORMONER"/>
</dbReference>
<proteinExistence type="inferred from homology"/>
<evidence type="ECO:0000256" key="8">
    <source>
        <dbReference type="ARBA" id="ARBA00023163"/>
    </source>
</evidence>
<accession>A0A915AZJ5</accession>
<feature type="domain" description="NR LBD" evidence="14">
    <location>
        <begin position="192"/>
        <end position="410"/>
    </location>
</feature>
<dbReference type="FunFam" id="3.30.50.10:FF:000030">
    <property type="entry name" value="Nuclear Hormone Receptor family"/>
    <property type="match status" value="1"/>
</dbReference>
<evidence type="ECO:0000259" key="14">
    <source>
        <dbReference type="PROSITE" id="PS51843"/>
    </source>
</evidence>
<evidence type="ECO:0000313" key="15">
    <source>
        <dbReference type="Proteomes" id="UP000887569"/>
    </source>
</evidence>
<keyword evidence="6 11" id="KW-0805">Transcription regulation</keyword>
<keyword evidence="7 11" id="KW-0238">DNA-binding</keyword>
<comment type="subcellular location">
    <subcellularLocation>
        <location evidence="1 11">Nucleus</location>
    </subcellularLocation>
</comment>
<dbReference type="GO" id="GO:0008270">
    <property type="term" value="F:zinc ion binding"/>
    <property type="evidence" value="ECO:0007669"/>
    <property type="project" value="UniProtKB-KW"/>
</dbReference>
<name>A0A915AZJ5_PARUN</name>
<evidence type="ECO:0000256" key="4">
    <source>
        <dbReference type="ARBA" id="ARBA00022771"/>
    </source>
</evidence>
<keyword evidence="4 11" id="KW-0863">Zinc-finger</keyword>